<evidence type="ECO:0000313" key="3">
    <source>
        <dbReference type="EMBL" id="CAB5039703.1"/>
    </source>
</evidence>
<feature type="transmembrane region" description="Helical" evidence="1">
    <location>
        <begin position="23"/>
        <end position="40"/>
    </location>
</feature>
<dbReference type="EMBL" id="CAFBPZ010000066">
    <property type="protein sequence ID" value="CAB5039703.1"/>
    <property type="molecule type" value="Genomic_DNA"/>
</dbReference>
<reference evidence="3" key="1">
    <citation type="submission" date="2020-05" db="EMBL/GenBank/DDBJ databases">
        <authorList>
            <person name="Chiriac C."/>
            <person name="Salcher M."/>
            <person name="Ghai R."/>
            <person name="Kavagutti S V."/>
        </authorList>
    </citation>
    <scope>NUCLEOTIDE SEQUENCE</scope>
</reference>
<proteinExistence type="predicted"/>
<gene>
    <name evidence="2" type="ORF">UFOPK3495_00339</name>
    <name evidence="3" type="ORF">UFOPK4237_01030</name>
</gene>
<evidence type="ECO:0000313" key="2">
    <source>
        <dbReference type="EMBL" id="CAB4890657.1"/>
    </source>
</evidence>
<keyword evidence="1" id="KW-0812">Transmembrane</keyword>
<organism evidence="3">
    <name type="scientific">freshwater metagenome</name>
    <dbReference type="NCBI Taxonomy" id="449393"/>
    <lineage>
        <taxon>unclassified sequences</taxon>
        <taxon>metagenomes</taxon>
        <taxon>ecological metagenomes</taxon>
    </lineage>
</organism>
<sequence>MAKQELRVSPETKLWAQRSIKKIAALVLVLWAISIGIWYLLGADEQNFWPSWAMWIFAGVVMLVAWAAYSPAKGE</sequence>
<dbReference type="EMBL" id="CAFBMC010000010">
    <property type="protein sequence ID" value="CAB4890657.1"/>
    <property type="molecule type" value="Genomic_DNA"/>
</dbReference>
<keyword evidence="1" id="KW-0472">Membrane</keyword>
<protein>
    <submittedName>
        <fullName evidence="3">Unannotated protein</fullName>
    </submittedName>
</protein>
<name>A0A6J7SF71_9ZZZZ</name>
<dbReference type="AlphaFoldDB" id="A0A6J7SF71"/>
<accession>A0A6J7SF71</accession>
<evidence type="ECO:0000256" key="1">
    <source>
        <dbReference type="SAM" id="Phobius"/>
    </source>
</evidence>
<keyword evidence="1" id="KW-1133">Transmembrane helix</keyword>
<feature type="transmembrane region" description="Helical" evidence="1">
    <location>
        <begin position="52"/>
        <end position="69"/>
    </location>
</feature>